<evidence type="ECO:0000313" key="2">
    <source>
        <dbReference type="Proteomes" id="UP000184085"/>
    </source>
</evidence>
<gene>
    <name evidence="1" type="ORF">KARMA_0125</name>
</gene>
<dbReference type="EMBL" id="FMJB01000007">
    <property type="protein sequence ID" value="SCM65955.1"/>
    <property type="molecule type" value="Genomic_DNA"/>
</dbReference>
<protein>
    <submittedName>
        <fullName evidence="1">Uncharacterized protein</fullName>
    </submittedName>
</protein>
<evidence type="ECO:0000313" key="1">
    <source>
        <dbReference type="EMBL" id="SCM65955.1"/>
    </source>
</evidence>
<keyword evidence="2" id="KW-1185">Reference proteome</keyword>
<organism evidence="1 2">
    <name type="scientific">Donghicola eburneus</name>
    <dbReference type="NCBI Taxonomy" id="393278"/>
    <lineage>
        <taxon>Bacteria</taxon>
        <taxon>Pseudomonadati</taxon>
        <taxon>Pseudomonadota</taxon>
        <taxon>Alphaproteobacteria</taxon>
        <taxon>Rhodobacterales</taxon>
        <taxon>Roseobacteraceae</taxon>
        <taxon>Donghicola</taxon>
    </lineage>
</organism>
<reference evidence="2" key="1">
    <citation type="submission" date="2016-09" db="EMBL/GenBank/DDBJ databases">
        <authorList>
            <person name="Wibberg D."/>
        </authorList>
    </citation>
    <scope>NUCLEOTIDE SEQUENCE [LARGE SCALE GENOMIC DNA]</scope>
</reference>
<dbReference type="Proteomes" id="UP000184085">
    <property type="component" value="Unassembled WGS sequence"/>
</dbReference>
<sequence>MTDVDAIRRLLVNAVRLQRDDIANTCRIRIYELSGTDYEDPIERRLWQAVTAYEETLLEKHGRKQLASYTRRKIAVKGPLQTLTDWALDPKVTPGFEALVAANAAKFTGEYIVVEHAESFPAEAVQAAKSKLEAYGVEVTMP</sequence>
<dbReference type="AlphaFoldDB" id="A0A1M4MWC0"/>
<accession>A0A1M4MWC0</accession>
<name>A0A1M4MWC0_9RHOB</name>
<proteinExistence type="predicted"/>